<keyword evidence="2" id="KW-1185">Reference proteome</keyword>
<dbReference type="Proteomes" id="UP000663929">
    <property type="component" value="Chromosome"/>
</dbReference>
<dbReference type="InterPro" id="IPR013493">
    <property type="entry name" value="CHP02677"/>
</dbReference>
<name>A0A8A4TTW4_SULCO</name>
<dbReference type="NCBIfam" id="TIGR02677">
    <property type="entry name" value="TIGR02677 family protein"/>
    <property type="match status" value="1"/>
</dbReference>
<gene>
    <name evidence="1" type="ORF">J3U87_13170</name>
</gene>
<organism evidence="1 2">
    <name type="scientific">Sulfidibacter corallicola</name>
    <dbReference type="NCBI Taxonomy" id="2818388"/>
    <lineage>
        <taxon>Bacteria</taxon>
        <taxon>Pseudomonadati</taxon>
        <taxon>Acidobacteriota</taxon>
        <taxon>Holophagae</taxon>
        <taxon>Acanthopleuribacterales</taxon>
        <taxon>Acanthopleuribacteraceae</taxon>
        <taxon>Sulfidibacter</taxon>
    </lineage>
</organism>
<dbReference type="KEGG" id="scor:J3U87_13170"/>
<reference evidence="1" key="1">
    <citation type="submission" date="2021-03" db="EMBL/GenBank/DDBJ databases">
        <title>Acanthopleuribacteraceae sp. M133.</title>
        <authorList>
            <person name="Wang G."/>
        </authorList>
    </citation>
    <scope>NUCLEOTIDE SEQUENCE</scope>
    <source>
        <strain evidence="1">M133</strain>
    </source>
</reference>
<evidence type="ECO:0000313" key="2">
    <source>
        <dbReference type="Proteomes" id="UP000663929"/>
    </source>
</evidence>
<accession>A0A8A4TTW4</accession>
<evidence type="ECO:0000313" key="1">
    <source>
        <dbReference type="EMBL" id="QTD53399.1"/>
    </source>
</evidence>
<protein>
    <submittedName>
        <fullName evidence="1">TIGR02677 family protein</fullName>
    </submittedName>
</protein>
<dbReference type="RefSeq" id="WP_237383502.1">
    <property type="nucleotide sequence ID" value="NZ_CP071793.1"/>
</dbReference>
<dbReference type="AlphaFoldDB" id="A0A8A4TTW4"/>
<proteinExistence type="predicted"/>
<dbReference type="EMBL" id="CP071793">
    <property type="protein sequence ID" value="QTD53399.1"/>
    <property type="molecule type" value="Genomic_DNA"/>
</dbReference>
<sequence>MDDLLYRRIPETAYLDTENTPRYRAILRFFFEQHERLRHYLFPEEILAHLHQLPRFQGYGMADLQADLNALVEKKNLNPRQDTTRVTSIHDFKNKRFRYQATPYTIEIERLVRKLAQLGQGFGGSLEITLFDSLLQRLKLLVSSEKDADGKPRFSILQEPDDKIYQLWSEMFDCFRKMGENASDYLAHLKTEKVEERMQTEAFLVYKDAFKRYLENFVVQLQRAAAHIEQLLGGTDPTFVEALAGRLARHEAAIPRLDGDPPDPEELAQGYRLKWRALYEWFHGTDGRRSEWLSLQDETTDTIRRLTRFAQRIGERLLHAHGRRKDYLHLAKWFARLDSLEEAHQLSGVVFGVERPRHLTTEHEFGDDTDVTIWHHPPAVVKVKPSVRTFRERSRPNPVHSYANERDALLRAHLRQKESERQLVERIIRDRRIVLSDLDHVDPYIRKTLLDWIGRCTASPRNQTRAETGHRVRLAAEEGRVLLESEDGLMEMPNYTFSIIDNPGSHESNP</sequence>
<dbReference type="Pfam" id="PF09660">
    <property type="entry name" value="DUF2397"/>
    <property type="match status" value="1"/>
</dbReference>